<feature type="transmembrane region" description="Helical" evidence="8">
    <location>
        <begin position="153"/>
        <end position="181"/>
    </location>
</feature>
<dbReference type="Proteomes" id="UP000275394">
    <property type="component" value="Unassembled WGS sequence"/>
</dbReference>
<dbReference type="PANTHER" id="PTHR21716">
    <property type="entry name" value="TRANSMEMBRANE PROTEIN"/>
    <property type="match status" value="1"/>
</dbReference>
<dbReference type="Pfam" id="PF01594">
    <property type="entry name" value="AI-2E_transport"/>
    <property type="match status" value="1"/>
</dbReference>
<feature type="transmembrane region" description="Helical" evidence="8">
    <location>
        <begin position="43"/>
        <end position="60"/>
    </location>
</feature>
<organism evidence="9 10">
    <name type="scientific">Sinobacterium caligoides</name>
    <dbReference type="NCBI Taxonomy" id="933926"/>
    <lineage>
        <taxon>Bacteria</taxon>
        <taxon>Pseudomonadati</taxon>
        <taxon>Pseudomonadota</taxon>
        <taxon>Gammaproteobacteria</taxon>
        <taxon>Cellvibrionales</taxon>
        <taxon>Spongiibacteraceae</taxon>
        <taxon>Sinobacterium</taxon>
    </lineage>
</organism>
<feature type="transmembrane region" description="Helical" evidence="8">
    <location>
        <begin position="220"/>
        <end position="242"/>
    </location>
</feature>
<feature type="transmembrane region" description="Helical" evidence="8">
    <location>
        <begin position="248"/>
        <end position="277"/>
    </location>
</feature>
<dbReference type="OrthoDB" id="106838at2"/>
<dbReference type="AlphaFoldDB" id="A0A3N2DLA9"/>
<evidence type="ECO:0000256" key="1">
    <source>
        <dbReference type="ARBA" id="ARBA00004651"/>
    </source>
</evidence>
<comment type="caution">
    <text evidence="9">The sequence shown here is derived from an EMBL/GenBank/DDBJ whole genome shotgun (WGS) entry which is preliminary data.</text>
</comment>
<evidence type="ECO:0000256" key="5">
    <source>
        <dbReference type="ARBA" id="ARBA00022692"/>
    </source>
</evidence>
<dbReference type="GO" id="GO:0005886">
    <property type="term" value="C:plasma membrane"/>
    <property type="evidence" value="ECO:0007669"/>
    <property type="project" value="UniProtKB-SubCell"/>
</dbReference>
<comment type="subcellular location">
    <subcellularLocation>
        <location evidence="1">Cell membrane</location>
        <topology evidence="1">Multi-pass membrane protein</topology>
    </subcellularLocation>
</comment>
<evidence type="ECO:0000256" key="2">
    <source>
        <dbReference type="ARBA" id="ARBA00009773"/>
    </source>
</evidence>
<keyword evidence="6 8" id="KW-1133">Transmembrane helix</keyword>
<feature type="transmembrane region" description="Helical" evidence="8">
    <location>
        <begin position="21"/>
        <end position="37"/>
    </location>
</feature>
<comment type="similarity">
    <text evidence="2">Belongs to the autoinducer-2 exporter (AI-2E) (TC 2.A.86) family.</text>
</comment>
<keyword evidence="10" id="KW-1185">Reference proteome</keyword>
<dbReference type="EMBL" id="RKHR01000005">
    <property type="protein sequence ID" value="ROS00145.1"/>
    <property type="molecule type" value="Genomic_DNA"/>
</dbReference>
<evidence type="ECO:0000313" key="9">
    <source>
        <dbReference type="EMBL" id="ROS00145.1"/>
    </source>
</evidence>
<evidence type="ECO:0000256" key="6">
    <source>
        <dbReference type="ARBA" id="ARBA00022989"/>
    </source>
</evidence>
<accession>A0A3N2DLA9</accession>
<reference evidence="9 10" key="1">
    <citation type="submission" date="2018-11" db="EMBL/GenBank/DDBJ databases">
        <title>Genomic Encyclopedia of Type Strains, Phase IV (KMG-IV): sequencing the most valuable type-strain genomes for metagenomic binning, comparative biology and taxonomic classification.</title>
        <authorList>
            <person name="Goeker M."/>
        </authorList>
    </citation>
    <scope>NUCLEOTIDE SEQUENCE [LARGE SCALE GENOMIC DNA]</scope>
    <source>
        <strain evidence="9 10">DSM 100316</strain>
    </source>
</reference>
<gene>
    <name evidence="9" type="ORF">EDC56_2781</name>
</gene>
<keyword evidence="3" id="KW-0813">Transport</keyword>
<sequence>MGDQLRSTDPDKQFVSNMVESALKVGAIFLLLTWSYGLIKPFVIPMLWGAIIAVAAMPLVRWLEKYTKKRGLAAVLFVLLAIAAIVIPVAALLTSISAPVQSAIETFHAGDLSIPGPASWVDKIPLVGDQISQFWTLLSTNLESALLQVKPQLISITSVIVGLVTGGIVSVAMSIFSLAVAGGFMTHGETIDRGCKKIATRLVGDSGESMVELGAATIRSVLLGVVGVAIIQTVLIGIGVFAAQIPLAGLWCIVVLIFSIAQLPATIITLPLIIYAYSAMDNTTATIFTIWTLIAGLSDNVLKPMLMGRGLDIPMLVILIGAIGGMLAMGLIGLFIGAIVLAVWYKLFHAWMAQEVS</sequence>
<feature type="transmembrane region" description="Helical" evidence="8">
    <location>
        <begin position="284"/>
        <end position="302"/>
    </location>
</feature>
<dbReference type="InterPro" id="IPR002549">
    <property type="entry name" value="AI-2E-like"/>
</dbReference>
<keyword evidence="5 8" id="KW-0812">Transmembrane</keyword>
<feature type="transmembrane region" description="Helical" evidence="8">
    <location>
        <begin position="314"/>
        <end position="345"/>
    </location>
</feature>
<dbReference type="PANTHER" id="PTHR21716:SF67">
    <property type="entry name" value="TRANSPORT PROTEIN YDIK-RELATED"/>
    <property type="match status" value="1"/>
</dbReference>
<proteinExistence type="inferred from homology"/>
<dbReference type="RefSeq" id="WP_123713127.1">
    <property type="nucleotide sequence ID" value="NZ_RKHR01000005.1"/>
</dbReference>
<evidence type="ECO:0000256" key="8">
    <source>
        <dbReference type="SAM" id="Phobius"/>
    </source>
</evidence>
<name>A0A3N2DLA9_9GAMM</name>
<evidence type="ECO:0000256" key="7">
    <source>
        <dbReference type="ARBA" id="ARBA00023136"/>
    </source>
</evidence>
<keyword evidence="4" id="KW-1003">Cell membrane</keyword>
<protein>
    <submittedName>
        <fullName evidence="9">Putative PurR-regulated permease PerM</fullName>
    </submittedName>
</protein>
<evidence type="ECO:0000313" key="10">
    <source>
        <dbReference type="Proteomes" id="UP000275394"/>
    </source>
</evidence>
<evidence type="ECO:0000256" key="4">
    <source>
        <dbReference type="ARBA" id="ARBA00022475"/>
    </source>
</evidence>
<feature type="transmembrane region" description="Helical" evidence="8">
    <location>
        <begin position="72"/>
        <end position="93"/>
    </location>
</feature>
<keyword evidence="7 8" id="KW-0472">Membrane</keyword>
<evidence type="ECO:0000256" key="3">
    <source>
        <dbReference type="ARBA" id="ARBA00022448"/>
    </source>
</evidence>